<evidence type="ECO:0000256" key="1">
    <source>
        <dbReference type="ARBA" id="ARBA00004496"/>
    </source>
</evidence>
<organism evidence="16 17">
    <name type="scientific">Aquitalea magnusonii</name>
    <dbReference type="NCBI Taxonomy" id="332411"/>
    <lineage>
        <taxon>Bacteria</taxon>
        <taxon>Pseudomonadati</taxon>
        <taxon>Pseudomonadota</taxon>
        <taxon>Betaproteobacteria</taxon>
        <taxon>Neisseriales</taxon>
        <taxon>Chromobacteriaceae</taxon>
        <taxon>Aquitalea</taxon>
    </lineage>
</organism>
<comment type="catalytic activity">
    <reaction evidence="5 15">
        <text>L-phenylalanyl-tRNA(Phe) + an N-terminal L-alpha-aminoacyl-[protein] = an N-terminal L-phenylalanyl-L-alpha-aminoacyl-[protein] + tRNA(Phe)</text>
        <dbReference type="Rhea" id="RHEA:43632"/>
        <dbReference type="Rhea" id="RHEA-COMP:9668"/>
        <dbReference type="Rhea" id="RHEA-COMP:9699"/>
        <dbReference type="Rhea" id="RHEA-COMP:10636"/>
        <dbReference type="Rhea" id="RHEA-COMP:10637"/>
        <dbReference type="ChEBI" id="CHEBI:78442"/>
        <dbReference type="ChEBI" id="CHEBI:78531"/>
        <dbReference type="ChEBI" id="CHEBI:78597"/>
        <dbReference type="ChEBI" id="CHEBI:83561"/>
        <dbReference type="EC" id="2.3.2.6"/>
    </reaction>
</comment>
<evidence type="ECO:0000256" key="4">
    <source>
        <dbReference type="ARBA" id="ARBA00023315"/>
    </source>
</evidence>
<gene>
    <name evidence="15" type="primary">aat</name>
    <name evidence="16" type="ORF">DLM_0722</name>
</gene>
<dbReference type="Gene3D" id="3.30.70.3550">
    <property type="entry name" value="Leucyl/phenylalanyl-tRNA-protein transferase, N-terminal domain"/>
    <property type="match status" value="1"/>
</dbReference>
<evidence type="ECO:0000256" key="8">
    <source>
        <dbReference type="ARBA" id="ARBA00054043"/>
    </source>
</evidence>
<dbReference type="PANTHER" id="PTHR30098:SF2">
    <property type="entry name" value="LEUCYL_PHENYLALANYL-TRNA--PROTEIN TRANSFERASE"/>
    <property type="match status" value="1"/>
</dbReference>
<dbReference type="HAMAP" id="MF_00688">
    <property type="entry name" value="Leu_Phe_trans"/>
    <property type="match status" value="1"/>
</dbReference>
<dbReference type="EMBL" id="AP018823">
    <property type="protein sequence ID" value="BBF84375.1"/>
    <property type="molecule type" value="Genomic_DNA"/>
</dbReference>
<comment type="similarity">
    <text evidence="9 15">Belongs to the L/F-transferase family.</text>
</comment>
<evidence type="ECO:0000313" key="16">
    <source>
        <dbReference type="EMBL" id="BBF84375.1"/>
    </source>
</evidence>
<comment type="catalytic activity">
    <reaction evidence="7 15">
        <text>N-terminal L-lysyl-[protein] + L-leucyl-tRNA(Leu) = N-terminal L-leucyl-L-lysyl-[protein] + tRNA(Leu) + H(+)</text>
        <dbReference type="Rhea" id="RHEA:12340"/>
        <dbReference type="Rhea" id="RHEA-COMP:9613"/>
        <dbReference type="Rhea" id="RHEA-COMP:9622"/>
        <dbReference type="Rhea" id="RHEA-COMP:12670"/>
        <dbReference type="Rhea" id="RHEA-COMP:12671"/>
        <dbReference type="ChEBI" id="CHEBI:15378"/>
        <dbReference type="ChEBI" id="CHEBI:65249"/>
        <dbReference type="ChEBI" id="CHEBI:78442"/>
        <dbReference type="ChEBI" id="CHEBI:78494"/>
        <dbReference type="ChEBI" id="CHEBI:133043"/>
        <dbReference type="EC" id="2.3.2.6"/>
    </reaction>
</comment>
<reference evidence="16 17" key="2">
    <citation type="journal article" date="2017" name="Genome Announc.">
        <title>Draft genome sequence of Aquitalea magnusonii strain H3, a plant growth-promoting bacterium of duckweed Lemna minor.</title>
        <authorList>
            <person name="Ishizawa H."/>
            <person name="Kuroda M."/>
            <person name="Ike M."/>
        </authorList>
    </citation>
    <scope>NUCLEOTIDE SEQUENCE [LARGE SCALE GENOMIC DNA]</scope>
    <source>
        <strain evidence="16 17">H3</strain>
    </source>
</reference>
<dbReference type="OrthoDB" id="9790282at2"/>
<evidence type="ECO:0000256" key="5">
    <source>
        <dbReference type="ARBA" id="ARBA00050607"/>
    </source>
</evidence>
<evidence type="ECO:0000256" key="15">
    <source>
        <dbReference type="HAMAP-Rule" id="MF_00688"/>
    </source>
</evidence>
<dbReference type="Gene3D" id="3.40.630.70">
    <property type="entry name" value="Leucyl/phenylalanyl-tRNA-protein transferase, C-terminal domain"/>
    <property type="match status" value="1"/>
</dbReference>
<dbReference type="Proteomes" id="UP000198290">
    <property type="component" value="Chromosome"/>
</dbReference>
<dbReference type="GO" id="GO:0030163">
    <property type="term" value="P:protein catabolic process"/>
    <property type="evidence" value="ECO:0007669"/>
    <property type="project" value="UniProtKB-UniRule"/>
</dbReference>
<dbReference type="EC" id="2.3.2.6" evidence="10 15"/>
<evidence type="ECO:0000256" key="14">
    <source>
        <dbReference type="ARBA" id="ARBA00083640"/>
    </source>
</evidence>
<dbReference type="InterPro" id="IPR042221">
    <property type="entry name" value="Leu/Phe-tRNA_Trfase_N"/>
</dbReference>
<comment type="catalytic activity">
    <reaction evidence="6 15">
        <text>N-terminal L-arginyl-[protein] + L-leucyl-tRNA(Leu) = N-terminal L-leucyl-L-arginyl-[protein] + tRNA(Leu) + H(+)</text>
        <dbReference type="Rhea" id="RHEA:50416"/>
        <dbReference type="Rhea" id="RHEA-COMP:9613"/>
        <dbReference type="Rhea" id="RHEA-COMP:9622"/>
        <dbReference type="Rhea" id="RHEA-COMP:12672"/>
        <dbReference type="Rhea" id="RHEA-COMP:12673"/>
        <dbReference type="ChEBI" id="CHEBI:15378"/>
        <dbReference type="ChEBI" id="CHEBI:64719"/>
        <dbReference type="ChEBI" id="CHEBI:78442"/>
        <dbReference type="ChEBI" id="CHEBI:78494"/>
        <dbReference type="ChEBI" id="CHEBI:133044"/>
        <dbReference type="EC" id="2.3.2.6"/>
    </reaction>
</comment>
<evidence type="ECO:0000313" key="17">
    <source>
        <dbReference type="Proteomes" id="UP000198290"/>
    </source>
</evidence>
<reference evidence="17" key="3">
    <citation type="journal article" date="2017" name="Plant Physiol. Biochem.">
        <title>Differential oxidative and antioxidative response of duckweed Lemna minor toward plant growth promoting/inhibiting bacteria.</title>
        <authorList>
            <person name="Ishizawa H."/>
            <person name="Kuroda M."/>
            <person name="Morikawa M."/>
            <person name="Ike M."/>
        </authorList>
    </citation>
    <scope>NUCLEOTIDE SEQUENCE [LARGE SCALE GENOMIC DNA]</scope>
    <source>
        <strain evidence="17">H3</strain>
    </source>
</reference>
<dbReference type="GO" id="GO:0005737">
    <property type="term" value="C:cytoplasm"/>
    <property type="evidence" value="ECO:0007669"/>
    <property type="project" value="UniProtKB-SubCell"/>
</dbReference>
<dbReference type="SUPFAM" id="SSF55729">
    <property type="entry name" value="Acyl-CoA N-acyltransferases (Nat)"/>
    <property type="match status" value="1"/>
</dbReference>
<dbReference type="AlphaFoldDB" id="A0A3G9GA19"/>
<dbReference type="Pfam" id="PF03588">
    <property type="entry name" value="Leu_Phe_trans"/>
    <property type="match status" value="1"/>
</dbReference>
<dbReference type="InterPro" id="IPR016181">
    <property type="entry name" value="Acyl_CoA_acyltransferase"/>
</dbReference>
<evidence type="ECO:0000256" key="9">
    <source>
        <dbReference type="ARBA" id="ARBA00061535"/>
    </source>
</evidence>
<dbReference type="InterPro" id="IPR042203">
    <property type="entry name" value="Leu/Phe-tRNA_Trfase_C"/>
</dbReference>
<dbReference type="InterPro" id="IPR004616">
    <property type="entry name" value="Leu/Phe-tRNA_Trfase"/>
</dbReference>
<keyword evidence="4 15" id="KW-0012">Acyltransferase</keyword>
<accession>A0A3G9GA19</accession>
<protein>
    <recommendedName>
        <fullName evidence="11 15">Leucyl/phenylalanyl-tRNA--protein transferase</fullName>
        <ecNumber evidence="10 15">2.3.2.6</ecNumber>
    </recommendedName>
    <alternativeName>
        <fullName evidence="12 15">L/F-transferase</fullName>
    </alternativeName>
    <alternativeName>
        <fullName evidence="13 15">Leucyltransferase</fullName>
    </alternativeName>
    <alternativeName>
        <fullName evidence="14 15">Phenyalanyltransferase</fullName>
    </alternativeName>
</protein>
<dbReference type="GO" id="GO:0008914">
    <property type="term" value="F:leucyl-tRNA--protein transferase activity"/>
    <property type="evidence" value="ECO:0007669"/>
    <property type="project" value="UniProtKB-UniRule"/>
</dbReference>
<evidence type="ECO:0000256" key="2">
    <source>
        <dbReference type="ARBA" id="ARBA00022490"/>
    </source>
</evidence>
<name>A0A3G9GA19_9NEIS</name>
<evidence type="ECO:0000256" key="12">
    <source>
        <dbReference type="ARBA" id="ARBA00077136"/>
    </source>
</evidence>
<dbReference type="FunFam" id="3.30.70.3550:FF:000001">
    <property type="entry name" value="Leucyl/phenylalanyl-tRNA--protein transferase"/>
    <property type="match status" value="1"/>
</dbReference>
<evidence type="ECO:0000256" key="6">
    <source>
        <dbReference type="ARBA" id="ARBA00050652"/>
    </source>
</evidence>
<evidence type="ECO:0000256" key="13">
    <source>
        <dbReference type="ARBA" id="ARBA00077165"/>
    </source>
</evidence>
<evidence type="ECO:0000256" key="7">
    <source>
        <dbReference type="ARBA" id="ARBA00051538"/>
    </source>
</evidence>
<dbReference type="STRING" id="332411.VI06_12580"/>
<reference evidence="17" key="1">
    <citation type="journal article" date="2017" name="Biotechnol. Biofuels">
        <title>Evaluation of environmental bacterial communities as a factor affecting the growth of duckweed Lemna minor.</title>
        <authorList>
            <person name="Ishizawa H."/>
            <person name="Kuroda M."/>
            <person name="Morikawa M."/>
            <person name="Ike M."/>
        </authorList>
    </citation>
    <scope>NUCLEOTIDE SEQUENCE [LARGE SCALE GENOMIC DNA]</scope>
    <source>
        <strain evidence="17">H3</strain>
    </source>
</reference>
<dbReference type="KEGG" id="amah:DLM_0722"/>
<dbReference type="FunFam" id="3.40.630.70:FF:000001">
    <property type="entry name" value="Leucyl/phenylalanyl-tRNA--protein transferase"/>
    <property type="match status" value="1"/>
</dbReference>
<keyword evidence="3 15" id="KW-0808">Transferase</keyword>
<keyword evidence="17" id="KW-1185">Reference proteome</keyword>
<evidence type="ECO:0000256" key="10">
    <source>
        <dbReference type="ARBA" id="ARBA00066767"/>
    </source>
</evidence>
<comment type="subcellular location">
    <subcellularLocation>
        <location evidence="1 15">Cytoplasm</location>
    </subcellularLocation>
</comment>
<evidence type="ECO:0000256" key="3">
    <source>
        <dbReference type="ARBA" id="ARBA00022679"/>
    </source>
</evidence>
<sequence>MIPWLGQELVFPPVRTALAEPDGLLAAGGDLSPARLLLGYSQGIFPWFSEGEPILWWSPARRMVLFPEQLHVRRSLDKVLRNRSYRVTIDTAFAQVIAACAAPRPGAAGTWIIPPMVDAYCRLHALGAAHSFEVWMDGELAGGLYGVALGRMFYGESMFSHRTDASKIAFVHMARHLGQHGVRMIDCQMHTRHLESLGARLIPRSLFLAKLKQSTLEPQADSMWTYHFDNEPS</sequence>
<dbReference type="PANTHER" id="PTHR30098">
    <property type="entry name" value="LEUCYL/PHENYLALANYL-TRNA--PROTEIN TRANSFERASE"/>
    <property type="match status" value="1"/>
</dbReference>
<keyword evidence="2 15" id="KW-0963">Cytoplasm</keyword>
<dbReference type="NCBIfam" id="TIGR00667">
    <property type="entry name" value="aat"/>
    <property type="match status" value="1"/>
</dbReference>
<proteinExistence type="inferred from homology"/>
<dbReference type="RefSeq" id="WP_089082731.1">
    <property type="nucleotide sequence ID" value="NZ_AP018823.1"/>
</dbReference>
<comment type="function">
    <text evidence="8 15">Functions in the N-end rule pathway of protein degradation where it conjugates Leu, Phe and, less efficiently, Met from aminoacyl-tRNAs to the N-termini of proteins containing an N-terminal arginine or lysine.</text>
</comment>
<evidence type="ECO:0000256" key="11">
    <source>
        <dbReference type="ARBA" id="ARBA00074372"/>
    </source>
</evidence>